<dbReference type="KEGG" id="rfr:Rfer_4429"/>
<reference evidence="2" key="1">
    <citation type="submission" date="2006-02" db="EMBL/GenBank/DDBJ databases">
        <title>Complete sequence of plasmid 1 of Rhodoferax ferrireducens DSM 15236.</title>
        <authorList>
            <person name="Copeland A."/>
            <person name="Lucas S."/>
            <person name="Lapidus A."/>
            <person name="Barry K."/>
            <person name="Detter J.C."/>
            <person name="Glavina del Rio T."/>
            <person name="Hammon N."/>
            <person name="Israni S."/>
            <person name="Pitluck S."/>
            <person name="Brettin T."/>
            <person name="Bruce D."/>
            <person name="Han C."/>
            <person name="Tapia R."/>
            <person name="Gilna P."/>
            <person name="Kiss H."/>
            <person name="Schmutz J."/>
            <person name="Larimer F."/>
            <person name="Land M."/>
            <person name="Kyrpides N."/>
            <person name="Ivanova N."/>
            <person name="Richardson P."/>
        </authorList>
    </citation>
    <scope>NUCLEOTIDE SEQUENCE [LARGE SCALE GENOMIC DNA]</scope>
    <source>
        <strain evidence="2">ATCC BAA-621 / DSM 15236 / T118</strain>
        <plasmid evidence="2">Plasmid pDSM15236</plasmid>
    </source>
</reference>
<name>Q21Q30_ALBFT</name>
<accession>Q21Q30</accession>
<dbReference type="Proteomes" id="UP000008332">
    <property type="component" value="Plasmid unnamed1"/>
</dbReference>
<dbReference type="AlphaFoldDB" id="Q21Q30"/>
<sequence length="74" mass="8310">MQITIAALCIAQALDMHECGEAELARVWEKIEQIRAKQAAKPRNSRLSRCPLLNLLIADVQAAQIRNRINVTTK</sequence>
<keyword evidence="1" id="KW-0614">Plasmid</keyword>
<evidence type="ECO:0000313" key="1">
    <source>
        <dbReference type="EMBL" id="ABD72115.1"/>
    </source>
</evidence>
<organism evidence="1 2">
    <name type="scientific">Albidiferax ferrireducens (strain ATCC BAA-621 / DSM 15236 / T118)</name>
    <name type="common">Rhodoferax ferrireducens</name>
    <dbReference type="NCBI Taxonomy" id="338969"/>
    <lineage>
        <taxon>Bacteria</taxon>
        <taxon>Pseudomonadati</taxon>
        <taxon>Pseudomonadota</taxon>
        <taxon>Betaproteobacteria</taxon>
        <taxon>Burkholderiales</taxon>
        <taxon>Comamonadaceae</taxon>
        <taxon>Rhodoferax</taxon>
    </lineage>
</organism>
<dbReference type="eggNOG" id="ENOG5032VME">
    <property type="taxonomic scope" value="Bacteria"/>
</dbReference>
<evidence type="ECO:0000313" key="2">
    <source>
        <dbReference type="Proteomes" id="UP000008332"/>
    </source>
</evidence>
<dbReference type="OrthoDB" id="5465318at2"/>
<proteinExistence type="predicted"/>
<gene>
    <name evidence="1" type="ordered locus">Rfer_4429</name>
</gene>
<geneLocation type="plasmid" evidence="2">
    <name>pDSM15236</name>
</geneLocation>
<dbReference type="HOGENOM" id="CLU_2685408_0_0_4"/>
<keyword evidence="2" id="KW-1185">Reference proteome</keyword>
<dbReference type="EMBL" id="CP000268">
    <property type="protein sequence ID" value="ABD72115.1"/>
    <property type="molecule type" value="Genomic_DNA"/>
</dbReference>
<dbReference type="RefSeq" id="WP_011458624.1">
    <property type="nucleotide sequence ID" value="NC_007901.1"/>
</dbReference>
<protein>
    <submittedName>
        <fullName evidence="1">Uncharacterized protein</fullName>
    </submittedName>
</protein>